<dbReference type="SMART" id="SM00606">
    <property type="entry name" value="CBD_IV"/>
    <property type="match status" value="2"/>
</dbReference>
<feature type="compositionally biased region" description="Pro residues" evidence="2">
    <location>
        <begin position="170"/>
        <end position="184"/>
    </location>
</feature>
<dbReference type="AlphaFoldDB" id="A0A6B8RI22"/>
<accession>A0A6B8RI22</accession>
<gene>
    <name evidence="4" type="ORF">EHS13_09940</name>
</gene>
<dbReference type="Proteomes" id="UP000426246">
    <property type="component" value="Chromosome"/>
</dbReference>
<sequence length="1069" mass="112339">MNLSMKIMDTKRFFSMIMAFVMVFTLLIGSARVQQASADGNTIEAESYNGMSGIANNSTFVGSLDNNDWAQYNNVPFAAGTTGFSANIAVDAAYAGQKIELRLDSTTGTLIGTLTVQSTGGWNTFTTQSTTVTGASGTHNLYLVFKGANGLVEGVGNLDWFKFTGSATPTPTPPPTPTPTPAPTPAAFSQTTPASGATNVNVKPSFTWGTSTGAVSYALIVSTNSSYTSPSINVSNLATASYTPSTALAANTLYYWKVTATNANSSKIASNAGISFTTGAAPTPTPTATPTPTPTPTPTATPTPPPVGTTKYEAENASLSGGTIATSGYPGNSGTGYVEGYQFNANARTDFTVNVASAGNRNLTLRYAAGNSTVTSLNLIINGTVIKALNLPATGNWYTWADKLENVSLNNGVNTISFKSNSSSSDVANLDYILLQADPTPSPTPVPTPGTFSQSAPVNGATNANVKPSFTWGASTAAASYTLVVSTNSSYTSPAINVSSLTGTSYTPTTALAANTLYYWKVTATNATGSRLAGNAGISFTTGAAPTPTPTPSPTPTPPPGSTYYVSPSGNDSSGTGASGNPWKTLAYAAAHVPAGVGSTIYLTAGTFVETKPALIPLGVNIQGAGEANTILSSSGVTLAPGINPSAADYKLWYDGSLIQLISPHYTVFRDPTSAVIAPANGNQTITGFTIDGNSKSLKAGVWVENRNNVTLHHVTFKNLDQRGAVFGPGDKDWFVYPAYYMTGTKIYNCTFINSGKNLGDESIGNLNIAQLDGADIYNITINDNQGGYGIKFIYDGYLKNVKIHDSTITVSESDPMWGENISIELWNLGTGNEIYNVNCNTWLSLVNHPGIFDAPVGTENMKVHGVRMIDLDGDSAKEAIEIAAPGIEVYDSYFQNKGFGMALWDMGHKNISIHNNIFYNTTEHSNWAGAGAIYIDNSRTWSFTNINIYNNVFDTYMNAVKVTGSNISGVNVINNAFLNVGVSDLEAVGSNIVFKNNLKYNAVSKPWVINGATTQANNILGNPGYLNTGSRWDTFYKPSTASSFAVDKGLNVGLPYNGSAPDIGRWEN</sequence>
<dbReference type="InterPro" id="IPR008979">
    <property type="entry name" value="Galactose-bd-like_sf"/>
</dbReference>
<dbReference type="SMART" id="SM00710">
    <property type="entry name" value="PbH1"/>
    <property type="match status" value="7"/>
</dbReference>
<feature type="region of interest" description="Disordered" evidence="2">
    <location>
        <begin position="166"/>
        <end position="196"/>
    </location>
</feature>
<dbReference type="EMBL" id="CP034235">
    <property type="protein sequence ID" value="QGQ95183.1"/>
    <property type="molecule type" value="Genomic_DNA"/>
</dbReference>
<dbReference type="Pfam" id="PF03422">
    <property type="entry name" value="CBM_6"/>
    <property type="match status" value="2"/>
</dbReference>
<dbReference type="InterPro" id="IPR006584">
    <property type="entry name" value="Cellulose-bd_IV"/>
</dbReference>
<dbReference type="PROSITE" id="PS51175">
    <property type="entry name" value="CBM6"/>
    <property type="match status" value="2"/>
</dbReference>
<dbReference type="SUPFAM" id="SSF49785">
    <property type="entry name" value="Galactose-binding domain-like"/>
    <property type="match status" value="2"/>
</dbReference>
<reference evidence="5" key="1">
    <citation type="submission" date="2018-11" db="EMBL/GenBank/DDBJ databases">
        <title>Complete genome sequence of Paenibacillus sp. ML311-T8.</title>
        <authorList>
            <person name="Nam Y.-D."/>
            <person name="Kang J."/>
            <person name="Chung W.-H."/>
            <person name="Park Y.S."/>
        </authorList>
    </citation>
    <scope>NUCLEOTIDE SEQUENCE [LARGE SCALE GENOMIC DNA]</scope>
    <source>
        <strain evidence="5">ML311-T8</strain>
    </source>
</reference>
<feature type="compositionally biased region" description="Pro residues" evidence="2">
    <location>
        <begin position="283"/>
        <end position="305"/>
    </location>
</feature>
<feature type="region of interest" description="Disordered" evidence="2">
    <location>
        <begin position="279"/>
        <end position="305"/>
    </location>
</feature>
<evidence type="ECO:0000256" key="1">
    <source>
        <dbReference type="ARBA" id="ARBA00022729"/>
    </source>
</evidence>
<feature type="domain" description="CBM6" evidence="3">
    <location>
        <begin position="41"/>
        <end position="164"/>
    </location>
</feature>
<feature type="domain" description="CBM6" evidence="3">
    <location>
        <begin position="310"/>
        <end position="436"/>
    </location>
</feature>
<dbReference type="Gene3D" id="2.60.120.260">
    <property type="entry name" value="Galactose-binding domain-like"/>
    <property type="match status" value="2"/>
</dbReference>
<evidence type="ECO:0000313" key="5">
    <source>
        <dbReference type="Proteomes" id="UP000426246"/>
    </source>
</evidence>
<feature type="compositionally biased region" description="Polar residues" evidence="2">
    <location>
        <begin position="564"/>
        <end position="576"/>
    </location>
</feature>
<proteinExistence type="predicted"/>
<dbReference type="GO" id="GO:0030246">
    <property type="term" value="F:carbohydrate binding"/>
    <property type="evidence" value="ECO:0007669"/>
    <property type="project" value="InterPro"/>
</dbReference>
<feature type="compositionally biased region" description="Low complexity" evidence="2">
    <location>
        <begin position="185"/>
        <end position="194"/>
    </location>
</feature>
<dbReference type="CDD" id="cd04084">
    <property type="entry name" value="CBM6_xylanase-like"/>
    <property type="match status" value="1"/>
</dbReference>
<dbReference type="InterPro" id="IPR013783">
    <property type="entry name" value="Ig-like_fold"/>
</dbReference>
<dbReference type="KEGG" id="ppsc:EHS13_09940"/>
<evidence type="ECO:0000313" key="4">
    <source>
        <dbReference type="EMBL" id="QGQ95183.1"/>
    </source>
</evidence>
<organism evidence="4 5">
    <name type="scientific">Paenibacillus psychroresistens</name>
    <dbReference type="NCBI Taxonomy" id="1778678"/>
    <lineage>
        <taxon>Bacteria</taxon>
        <taxon>Bacillati</taxon>
        <taxon>Bacillota</taxon>
        <taxon>Bacilli</taxon>
        <taxon>Bacillales</taxon>
        <taxon>Paenibacillaceae</taxon>
        <taxon>Paenibacillus</taxon>
    </lineage>
</organism>
<evidence type="ECO:0000256" key="2">
    <source>
        <dbReference type="SAM" id="MobiDB-lite"/>
    </source>
</evidence>
<name>A0A6B8RI22_9BACL</name>
<evidence type="ECO:0000259" key="3">
    <source>
        <dbReference type="PROSITE" id="PS51175"/>
    </source>
</evidence>
<dbReference type="SUPFAM" id="SSF51126">
    <property type="entry name" value="Pectin lyase-like"/>
    <property type="match status" value="1"/>
</dbReference>
<dbReference type="InterPro" id="IPR005084">
    <property type="entry name" value="CBM6"/>
</dbReference>
<keyword evidence="1" id="KW-0732">Signal</keyword>
<dbReference type="Gene3D" id="2.60.40.10">
    <property type="entry name" value="Immunoglobulins"/>
    <property type="match status" value="2"/>
</dbReference>
<dbReference type="InterPro" id="IPR006626">
    <property type="entry name" value="PbH1"/>
</dbReference>
<feature type="compositionally biased region" description="Pro residues" evidence="2">
    <location>
        <begin position="547"/>
        <end position="561"/>
    </location>
</feature>
<feature type="region of interest" description="Disordered" evidence="2">
    <location>
        <begin position="539"/>
        <end position="578"/>
    </location>
</feature>
<dbReference type="Gene3D" id="2.160.20.10">
    <property type="entry name" value="Single-stranded right-handed beta-helix, Pectin lyase-like"/>
    <property type="match status" value="1"/>
</dbReference>
<protein>
    <submittedName>
        <fullName evidence="4">Carbohydrate-binding protein</fullName>
    </submittedName>
</protein>
<dbReference type="InterPro" id="IPR012334">
    <property type="entry name" value="Pectin_lyas_fold"/>
</dbReference>
<dbReference type="InterPro" id="IPR011050">
    <property type="entry name" value="Pectin_lyase_fold/virulence"/>
</dbReference>
<keyword evidence="5" id="KW-1185">Reference proteome</keyword>